<comment type="caution">
    <text evidence="2">The sequence shown here is derived from an EMBL/GenBank/DDBJ whole genome shotgun (WGS) entry which is preliminary data.</text>
</comment>
<feature type="compositionally biased region" description="Basic and acidic residues" evidence="1">
    <location>
        <begin position="130"/>
        <end position="145"/>
    </location>
</feature>
<dbReference type="EMBL" id="JAXLQG010000011">
    <property type="protein sequence ID" value="KAK5534393.1"/>
    <property type="molecule type" value="Genomic_DNA"/>
</dbReference>
<reference evidence="2 3" key="1">
    <citation type="submission" date="2023-06" db="EMBL/GenBank/DDBJ databases">
        <title>Black Yeasts Isolated from many extreme environments.</title>
        <authorList>
            <person name="Coleine C."/>
            <person name="Stajich J.E."/>
            <person name="Selbmann L."/>
        </authorList>
    </citation>
    <scope>NUCLEOTIDE SEQUENCE [LARGE SCALE GENOMIC DNA]</scope>
    <source>
        <strain evidence="2 3">CCFEE 5887</strain>
    </source>
</reference>
<protein>
    <submittedName>
        <fullName evidence="2">Uncharacterized protein</fullName>
    </submittedName>
</protein>
<feature type="region of interest" description="Disordered" evidence="1">
    <location>
        <begin position="1"/>
        <end position="236"/>
    </location>
</feature>
<feature type="region of interest" description="Disordered" evidence="1">
    <location>
        <begin position="345"/>
        <end position="382"/>
    </location>
</feature>
<dbReference type="AlphaFoldDB" id="A0AAV9Q387"/>
<keyword evidence="3" id="KW-1185">Reference proteome</keyword>
<feature type="compositionally biased region" description="Low complexity" evidence="1">
    <location>
        <begin position="198"/>
        <end position="231"/>
    </location>
</feature>
<feature type="compositionally biased region" description="Polar residues" evidence="1">
    <location>
        <begin position="48"/>
        <end position="62"/>
    </location>
</feature>
<evidence type="ECO:0000313" key="3">
    <source>
        <dbReference type="Proteomes" id="UP001345827"/>
    </source>
</evidence>
<feature type="compositionally biased region" description="Basic and acidic residues" evidence="1">
    <location>
        <begin position="440"/>
        <end position="454"/>
    </location>
</feature>
<gene>
    <name evidence="2" type="ORF">LTR25_006425</name>
</gene>
<feature type="region of interest" description="Disordered" evidence="1">
    <location>
        <begin position="440"/>
        <end position="469"/>
    </location>
</feature>
<proteinExistence type="predicted"/>
<feature type="compositionally biased region" description="Basic and acidic residues" evidence="1">
    <location>
        <begin position="105"/>
        <end position="122"/>
    </location>
</feature>
<accession>A0AAV9Q387</accession>
<feature type="compositionally biased region" description="Polar residues" evidence="1">
    <location>
        <begin position="164"/>
        <end position="175"/>
    </location>
</feature>
<feature type="compositionally biased region" description="Basic residues" evidence="1">
    <location>
        <begin position="347"/>
        <end position="356"/>
    </location>
</feature>
<name>A0AAV9Q387_9PEZI</name>
<dbReference type="Proteomes" id="UP001345827">
    <property type="component" value="Unassembled WGS sequence"/>
</dbReference>
<evidence type="ECO:0000313" key="2">
    <source>
        <dbReference type="EMBL" id="KAK5534393.1"/>
    </source>
</evidence>
<organism evidence="2 3">
    <name type="scientific">Vermiconidia calcicola</name>
    <dbReference type="NCBI Taxonomy" id="1690605"/>
    <lineage>
        <taxon>Eukaryota</taxon>
        <taxon>Fungi</taxon>
        <taxon>Dikarya</taxon>
        <taxon>Ascomycota</taxon>
        <taxon>Pezizomycotina</taxon>
        <taxon>Dothideomycetes</taxon>
        <taxon>Dothideomycetidae</taxon>
        <taxon>Mycosphaerellales</taxon>
        <taxon>Extremaceae</taxon>
        <taxon>Vermiconidia</taxon>
    </lineage>
</organism>
<evidence type="ECO:0000256" key="1">
    <source>
        <dbReference type="SAM" id="MobiDB-lite"/>
    </source>
</evidence>
<sequence>MTKLQKLPPPAYPGRPTSMSTASLQHAVPYESLPQTTQQPVPVMSAVTPASYSDLPSTNPFSANFAPQPAPTAGQPSPFSPVSPLVETEPLHRRSQAAVAAPTLHRPDANQRRSRDLRRLDGKPYPGSHPAEESAKSVRVAKDMHNGALPPTYRRQAPELIQSPDVSQASTNSPECKSCGKKRVEGQDCGQCGKRKSSAPTAATTTPPASHHTPTPSEESTTAGPSSSPGSSAGGGVRCCNKCGRHKRPQSIDQGRRSHVLTVTEPMPMASHPAMRIHQAGLSIRPDAPAQRNSVYPQIDVIPPSTTSFKPSIQSPFSNYGDESPLVERAVRQEIKPVRHSSLIRSLSRRLSRRDKNKTPPAQAPLPSQQLANDENQSGEQSAGRLINMISTAMQGPPADRDTNYSLLNVGEQLDRPTTPFSFVGGKDEQDAFEMVDMRERESISDKDSWKEGAEGISSTRPEGDAIPQDTIDVVPRSKSADPFSQHLSIPDADRPQITRFKSLRSGVSRMNSNISRSTSLKRLGSLKTAHHAWYRDDMAIEGHMGENAVPAF</sequence>